<name>A0A653K9R0_9GAMM</name>
<proteinExistence type="predicted"/>
<evidence type="ECO:0000313" key="2">
    <source>
        <dbReference type="EMBL" id="VXA57671.1"/>
    </source>
</evidence>
<evidence type="ECO:0000256" key="1">
    <source>
        <dbReference type="SAM" id="SignalP"/>
    </source>
</evidence>
<organism evidence="2 3">
    <name type="scientific">Acinetobacter proteolyticus</name>
    <dbReference type="NCBI Taxonomy" id="1776741"/>
    <lineage>
        <taxon>Bacteria</taxon>
        <taxon>Pseudomonadati</taxon>
        <taxon>Pseudomonadota</taxon>
        <taxon>Gammaproteobacteria</taxon>
        <taxon>Moraxellales</taxon>
        <taxon>Moraxellaceae</taxon>
        <taxon>Acinetobacter</taxon>
    </lineage>
</organism>
<dbReference type="OrthoDB" id="8595012at2"/>
<feature type="chain" id="PRO_5024891053" evidence="1">
    <location>
        <begin position="26"/>
        <end position="160"/>
    </location>
</feature>
<accession>A0A653K9R0</accession>
<protein>
    <submittedName>
        <fullName evidence="2">Uncharacterized protein</fullName>
    </submittedName>
</protein>
<dbReference type="RefSeq" id="WP_070075715.1">
    <property type="nucleotide sequence ID" value="NZ_CP158965.1"/>
</dbReference>
<reference evidence="2 3" key="1">
    <citation type="submission" date="2019-10" db="EMBL/GenBank/DDBJ databases">
        <authorList>
            <person name="Karimi E."/>
        </authorList>
    </citation>
    <scope>NUCLEOTIDE SEQUENCE [LARGE SCALE GENOMIC DNA]</scope>
    <source>
        <strain evidence="2">Acinetobacter sp. 8BE</strain>
    </source>
</reference>
<dbReference type="AlphaFoldDB" id="A0A653K9R0"/>
<sequence length="160" mass="18093">MILQLMRNRLLLSTCLLLISTSNFAQTPQVPKADAEAIFKAAGFKKTKYGWEGNCDIGEITTYQDLNGDGLKDAIISDADSTCYGREMVGYHLISQQKKGRWKMIVENRGTPTFLKTTGKDGWPDLINEGSGFCFAVFRWDGQEYKVHRYEYEGKACSLR</sequence>
<feature type="signal peptide" evidence="1">
    <location>
        <begin position="1"/>
        <end position="25"/>
    </location>
</feature>
<keyword evidence="1" id="KW-0732">Signal</keyword>
<evidence type="ECO:0000313" key="3">
    <source>
        <dbReference type="Proteomes" id="UP000430404"/>
    </source>
</evidence>
<dbReference type="EMBL" id="CABWKZ010000045">
    <property type="protein sequence ID" value="VXA57671.1"/>
    <property type="molecule type" value="Genomic_DNA"/>
</dbReference>
<dbReference type="Proteomes" id="UP000430404">
    <property type="component" value="Unassembled WGS sequence"/>
</dbReference>
<gene>
    <name evidence="2" type="ORF">ACI8B_50157</name>
</gene>